<dbReference type="RefSeq" id="WP_208734774.1">
    <property type="nucleotide sequence ID" value="NZ_RAWI01001460.1"/>
</dbReference>
<reference evidence="2 3" key="1">
    <citation type="submission" date="2018-09" db="EMBL/GenBank/DDBJ databases">
        <authorList>
            <person name="Livingstone P.G."/>
            <person name="Whitworth D.E."/>
        </authorList>
    </citation>
    <scope>NUCLEOTIDE SEQUENCE [LARGE SCALE GENOMIC DNA]</scope>
    <source>
        <strain evidence="2 3">CA031B</strain>
    </source>
</reference>
<dbReference type="PANTHER" id="PTHR33619:SF3">
    <property type="entry name" value="POLYSACCHARIDE EXPORT PROTEIN GFCE-RELATED"/>
    <property type="match status" value="1"/>
</dbReference>
<feature type="non-terminal residue" evidence="2">
    <location>
        <position position="127"/>
    </location>
</feature>
<feature type="domain" description="Soluble ligand binding" evidence="1">
    <location>
        <begin position="37"/>
        <end position="90"/>
    </location>
</feature>
<accession>A0ABX9Q3M2</accession>
<comment type="caution">
    <text evidence="2">The sequence shown here is derived from an EMBL/GenBank/DDBJ whole genome shotgun (WGS) entry which is preliminary data.</text>
</comment>
<name>A0ABX9Q3M2_9BACT</name>
<dbReference type="Gene3D" id="3.10.560.10">
    <property type="entry name" value="Outer membrane lipoprotein wza domain like"/>
    <property type="match status" value="1"/>
</dbReference>
<dbReference type="InterPro" id="IPR019554">
    <property type="entry name" value="Soluble_ligand-bd"/>
</dbReference>
<dbReference type="InterPro" id="IPR049712">
    <property type="entry name" value="Poly_export"/>
</dbReference>
<protein>
    <submittedName>
        <fullName evidence="2">Sugar ABC transporter substrate-binding protein</fullName>
    </submittedName>
</protein>
<dbReference type="Proteomes" id="UP000278907">
    <property type="component" value="Unassembled WGS sequence"/>
</dbReference>
<proteinExistence type="predicted"/>
<evidence type="ECO:0000313" key="3">
    <source>
        <dbReference type="Proteomes" id="UP000278907"/>
    </source>
</evidence>
<organism evidence="2 3">
    <name type="scientific">Corallococcus praedator</name>
    <dbReference type="NCBI Taxonomy" id="2316724"/>
    <lineage>
        <taxon>Bacteria</taxon>
        <taxon>Pseudomonadati</taxon>
        <taxon>Myxococcota</taxon>
        <taxon>Myxococcia</taxon>
        <taxon>Myxococcales</taxon>
        <taxon>Cystobacterineae</taxon>
        <taxon>Myxococcaceae</taxon>
        <taxon>Corallococcus</taxon>
    </lineage>
</organism>
<gene>
    <name evidence="2" type="ORF">D7Y13_44925</name>
</gene>
<evidence type="ECO:0000313" key="2">
    <source>
        <dbReference type="EMBL" id="RKH75066.1"/>
    </source>
</evidence>
<dbReference type="EMBL" id="RAWI01001460">
    <property type="protein sequence ID" value="RKH75066.1"/>
    <property type="molecule type" value="Genomic_DNA"/>
</dbReference>
<sequence length="127" mass="13300">LALRDGDTVYIPTATSVTAEEATELASASFSPNTIAVNVVGEVVEPGTVQVPPNVTLNQAILAAGGFDNRRARTADVQLVRLNPDGTVARREIPVDFSAGISEENNPALRSNDIVIVGRSGITRTSD</sequence>
<dbReference type="Pfam" id="PF10531">
    <property type="entry name" value="SLBB"/>
    <property type="match status" value="1"/>
</dbReference>
<evidence type="ECO:0000259" key="1">
    <source>
        <dbReference type="Pfam" id="PF10531"/>
    </source>
</evidence>
<keyword evidence="3" id="KW-1185">Reference proteome</keyword>
<dbReference type="PANTHER" id="PTHR33619">
    <property type="entry name" value="POLYSACCHARIDE EXPORT PROTEIN GFCE-RELATED"/>
    <property type="match status" value="1"/>
</dbReference>
<feature type="non-terminal residue" evidence="2">
    <location>
        <position position="1"/>
    </location>
</feature>